<evidence type="ECO:0000313" key="2">
    <source>
        <dbReference type="EMBL" id="KUK77172.1"/>
    </source>
</evidence>
<evidence type="ECO:0000256" key="1">
    <source>
        <dbReference type="SAM" id="MobiDB-lite"/>
    </source>
</evidence>
<dbReference type="Proteomes" id="UP000053904">
    <property type="component" value="Unassembled WGS sequence"/>
</dbReference>
<accession>A0A117M068</accession>
<dbReference type="AlphaFoldDB" id="A0A117M068"/>
<gene>
    <name evidence="2" type="ORF">XD93_0494</name>
</gene>
<evidence type="ECO:0000313" key="3">
    <source>
        <dbReference type="Proteomes" id="UP000053904"/>
    </source>
</evidence>
<organism evidence="2 3">
    <name type="scientific">candidate division WS6 bacterium 34_10</name>
    <dbReference type="NCBI Taxonomy" id="1641389"/>
    <lineage>
        <taxon>Bacteria</taxon>
        <taxon>Candidatus Dojkabacteria</taxon>
    </lineage>
</organism>
<comment type="caution">
    <text evidence="2">The sequence shown here is derived from an EMBL/GenBank/DDBJ whole genome shotgun (WGS) entry which is preliminary data.</text>
</comment>
<sequence length="46" mass="5311">KLEAIKNGEEYGEFGSQNEPVDTDLFLEVEEITDYINSAKSEEWEN</sequence>
<feature type="region of interest" description="Disordered" evidence="1">
    <location>
        <begin position="1"/>
        <end position="20"/>
    </location>
</feature>
<feature type="non-terminal residue" evidence="2">
    <location>
        <position position="1"/>
    </location>
</feature>
<reference evidence="3" key="1">
    <citation type="journal article" date="2015" name="MBio">
        <title>Genome-Resolved Metagenomic Analysis Reveals Roles for Candidate Phyla and Other Microbial Community Members in Biogeochemical Transformations in Oil Reservoirs.</title>
        <authorList>
            <person name="Hu P."/>
            <person name="Tom L."/>
            <person name="Singh A."/>
            <person name="Thomas B.C."/>
            <person name="Baker B.J."/>
            <person name="Piceno Y.M."/>
            <person name="Andersen G.L."/>
            <person name="Banfield J.F."/>
        </authorList>
    </citation>
    <scope>NUCLEOTIDE SEQUENCE [LARGE SCALE GENOMIC DNA]</scope>
</reference>
<dbReference type="EMBL" id="LGGO01000059">
    <property type="protein sequence ID" value="KUK77172.1"/>
    <property type="molecule type" value="Genomic_DNA"/>
</dbReference>
<proteinExistence type="predicted"/>
<name>A0A117M068_9BACT</name>
<protein>
    <submittedName>
        <fullName evidence="2">Uncharacterized protein</fullName>
    </submittedName>
</protein>